<dbReference type="AlphaFoldDB" id="A0A653DTE8"/>
<accession>A0A653DTE8</accession>
<organism evidence="2 3">
    <name type="scientific">Callosobruchus maculatus</name>
    <name type="common">Southern cowpea weevil</name>
    <name type="synonym">Pulse bruchid</name>
    <dbReference type="NCBI Taxonomy" id="64391"/>
    <lineage>
        <taxon>Eukaryota</taxon>
        <taxon>Metazoa</taxon>
        <taxon>Ecdysozoa</taxon>
        <taxon>Arthropoda</taxon>
        <taxon>Hexapoda</taxon>
        <taxon>Insecta</taxon>
        <taxon>Pterygota</taxon>
        <taxon>Neoptera</taxon>
        <taxon>Endopterygota</taxon>
        <taxon>Coleoptera</taxon>
        <taxon>Polyphaga</taxon>
        <taxon>Cucujiformia</taxon>
        <taxon>Chrysomeloidea</taxon>
        <taxon>Chrysomelidae</taxon>
        <taxon>Bruchinae</taxon>
        <taxon>Bruchini</taxon>
        <taxon>Callosobruchus</taxon>
    </lineage>
</organism>
<evidence type="ECO:0000256" key="1">
    <source>
        <dbReference type="SAM" id="Coils"/>
    </source>
</evidence>
<feature type="coiled-coil region" evidence="1">
    <location>
        <begin position="466"/>
        <end position="512"/>
    </location>
</feature>
<proteinExistence type="predicted"/>
<dbReference type="EMBL" id="CAACVG010014513">
    <property type="protein sequence ID" value="VEN63317.1"/>
    <property type="molecule type" value="Genomic_DNA"/>
</dbReference>
<dbReference type="OrthoDB" id="8192537at2759"/>
<reference evidence="2 3" key="1">
    <citation type="submission" date="2019-01" db="EMBL/GenBank/DDBJ databases">
        <authorList>
            <person name="Sayadi A."/>
        </authorList>
    </citation>
    <scope>NUCLEOTIDE SEQUENCE [LARGE SCALE GENOMIC DNA]</scope>
</reference>
<gene>
    <name evidence="2" type="ORF">CALMAC_LOCUS20172</name>
</gene>
<name>A0A653DTE8_CALMS</name>
<evidence type="ECO:0000313" key="2">
    <source>
        <dbReference type="EMBL" id="VEN63317.1"/>
    </source>
</evidence>
<dbReference type="Proteomes" id="UP000410492">
    <property type="component" value="Unassembled WGS sequence"/>
</dbReference>
<keyword evidence="3" id="KW-1185">Reference proteome</keyword>
<keyword evidence="1" id="KW-0175">Coiled coil</keyword>
<evidence type="ECO:0000313" key="3">
    <source>
        <dbReference type="Proteomes" id="UP000410492"/>
    </source>
</evidence>
<protein>
    <submittedName>
        <fullName evidence="2">Uncharacterized protein</fullName>
    </submittedName>
</protein>
<sequence length="731" mass="85305">MSDKTDQHKNLEKWFREMGYIGEMPESFTTICNSSTSFIWDQIQSNTRSTRDVERIRRNIIINRLNCKPLNKQDDYQYPIKEISLYRKKLALQNKIKLVKCNIQEKGKKVEDISKSNKIQCIAIEKLDSKIQRNEEKELLLRKKCKMLEETISEAQETLSMARRLTPVEPEENPDTSTIKETLQACSKKLEASLKKVPAPANTSKSITTLSLMKSAKKLQTPRMNLESCFTLSERKCVWKSSQRRHNNIENDCNVLNVPKRLFSVVEHEKNVVPDDSKDDSLGIVDMDNYDLTGPLIENLHEEKITTPSMLGSEQPLALNLPYMENSLELRGLLKPGGLAKPVAVSCEDPVVKEDLDKLLHNHNRTVIWNVFQGIENDIHNMIMRKLSEGFTHTDSQEKYRDDLAQLHFVHIQTELQHLNNTLALKKLEFRVKQRKDDLCNMLSKTEFSERRKEQLLATFDAQLENVGLEAKLQVLKNEIHSAKQLEGDRQLQMLQADIEQVKKNIITKMNNIEHYIQLMENALQNKAQTVKRTYNCVEELLPYLEDMSWCDRLTKELNHEELEIFQRFPYGYNRKCSNTDPSIYYRNLCTSNIPDDVEVDTETLYMFAEILESPFSPPETVLNNIIQTKRKLDSWQTIDDVVKIPQFQQHTLESLKKQESYIQYALDKLHHLLTSPLSQQTLSVSEMTRKSLEIWLEMPFKDLSVTKKQVHGKDYTYYKKRFDSFYNNLV</sequence>